<dbReference type="SMART" id="SM00199">
    <property type="entry name" value="SCY"/>
    <property type="match status" value="1"/>
</dbReference>
<name>A0A6P6P967_CARAU</name>
<evidence type="ECO:0000313" key="5">
    <source>
        <dbReference type="RefSeq" id="XP_026117284.1"/>
    </source>
</evidence>
<feature type="domain" description="Chemokine interleukin-8-like" evidence="3">
    <location>
        <begin position="32"/>
        <end position="94"/>
    </location>
</feature>
<keyword evidence="2" id="KW-0732">Signal</keyword>
<dbReference type="AlphaFoldDB" id="A0A6P6P967"/>
<dbReference type="Pfam" id="PF00048">
    <property type="entry name" value="IL8"/>
    <property type="match status" value="1"/>
</dbReference>
<dbReference type="OrthoDB" id="9948647at2759"/>
<protein>
    <submittedName>
        <fullName evidence="5">C-X-C motif chemokine 9-like</fullName>
    </submittedName>
</protein>
<dbReference type="KEGG" id="caua:113096103"/>
<dbReference type="GeneID" id="113096103"/>
<evidence type="ECO:0000256" key="2">
    <source>
        <dbReference type="SAM" id="SignalP"/>
    </source>
</evidence>
<dbReference type="Proteomes" id="UP000515129">
    <property type="component" value="Unplaced"/>
</dbReference>
<gene>
    <name evidence="5" type="primary">LOC113096103</name>
</gene>
<evidence type="ECO:0000313" key="4">
    <source>
        <dbReference type="Proteomes" id="UP000515129"/>
    </source>
</evidence>
<dbReference type="InterPro" id="IPR036048">
    <property type="entry name" value="Interleukin_8-like_sf"/>
</dbReference>
<organism evidence="4 5">
    <name type="scientific">Carassius auratus</name>
    <name type="common">Goldfish</name>
    <dbReference type="NCBI Taxonomy" id="7957"/>
    <lineage>
        <taxon>Eukaryota</taxon>
        <taxon>Metazoa</taxon>
        <taxon>Chordata</taxon>
        <taxon>Craniata</taxon>
        <taxon>Vertebrata</taxon>
        <taxon>Euteleostomi</taxon>
        <taxon>Actinopterygii</taxon>
        <taxon>Neopterygii</taxon>
        <taxon>Teleostei</taxon>
        <taxon>Ostariophysi</taxon>
        <taxon>Cypriniformes</taxon>
        <taxon>Cyprinidae</taxon>
        <taxon>Cyprininae</taxon>
        <taxon>Carassius</taxon>
    </lineage>
</organism>
<reference evidence="5" key="1">
    <citation type="submission" date="2025-08" db="UniProtKB">
        <authorList>
            <consortium name="RefSeq"/>
        </authorList>
    </citation>
    <scope>IDENTIFICATION</scope>
    <source>
        <strain evidence="5">Wakin</strain>
        <tissue evidence="5">Muscle</tissue>
    </source>
</reference>
<accession>A0A6P6P967</accession>
<dbReference type="Gene3D" id="2.40.50.40">
    <property type="match status" value="1"/>
</dbReference>
<dbReference type="SUPFAM" id="SSF54117">
    <property type="entry name" value="Interleukin 8-like chemokines"/>
    <property type="match status" value="1"/>
</dbReference>
<dbReference type="InterPro" id="IPR001811">
    <property type="entry name" value="Chemokine_IL8-like_dom"/>
</dbReference>
<keyword evidence="1" id="KW-0202">Cytokine</keyword>
<dbReference type="GO" id="GO:0006955">
    <property type="term" value="P:immune response"/>
    <property type="evidence" value="ECO:0007669"/>
    <property type="project" value="InterPro"/>
</dbReference>
<sequence>MAFRTLQASACMLLLISVFLHFMTGVRTSTSREKCECVEETGSVQWRKIIDYTIIQKHPLCNKVQIILQLSGQQACLNPDSMQGKRLQKCWKRIQFNTQKGKDCLMLLGQKSPSNCNSTILTFSV</sequence>
<feature type="signal peptide" evidence="2">
    <location>
        <begin position="1"/>
        <end position="28"/>
    </location>
</feature>
<proteinExistence type="predicted"/>
<evidence type="ECO:0000256" key="1">
    <source>
        <dbReference type="ARBA" id="ARBA00022514"/>
    </source>
</evidence>
<dbReference type="GO" id="GO:0005615">
    <property type="term" value="C:extracellular space"/>
    <property type="evidence" value="ECO:0007669"/>
    <property type="project" value="UniProtKB-KW"/>
</dbReference>
<keyword evidence="4" id="KW-1185">Reference proteome</keyword>
<dbReference type="RefSeq" id="XP_026117284.1">
    <property type="nucleotide sequence ID" value="XM_026261499.1"/>
</dbReference>
<dbReference type="GO" id="GO:0008009">
    <property type="term" value="F:chemokine activity"/>
    <property type="evidence" value="ECO:0007669"/>
    <property type="project" value="InterPro"/>
</dbReference>
<feature type="chain" id="PRO_5027932144" evidence="2">
    <location>
        <begin position="29"/>
        <end position="125"/>
    </location>
</feature>
<evidence type="ECO:0000259" key="3">
    <source>
        <dbReference type="SMART" id="SM00199"/>
    </source>
</evidence>